<name>A0A9D7HL04_9PROT</name>
<organism evidence="2 3">
    <name type="scientific">Candidatus Methylophosphatis roskildensis</name>
    <dbReference type="NCBI Taxonomy" id="2899263"/>
    <lineage>
        <taxon>Bacteria</taxon>
        <taxon>Pseudomonadati</taxon>
        <taxon>Pseudomonadota</taxon>
        <taxon>Betaproteobacteria</taxon>
        <taxon>Nitrosomonadales</taxon>
        <taxon>Sterolibacteriaceae</taxon>
        <taxon>Candidatus Methylophosphatis</taxon>
    </lineage>
</organism>
<feature type="chain" id="PRO_5038833184" description="Alginate export domain-containing protein" evidence="1">
    <location>
        <begin position="21"/>
        <end position="404"/>
    </location>
</feature>
<proteinExistence type="predicted"/>
<keyword evidence="1" id="KW-0732">Signal</keyword>
<dbReference type="EMBL" id="JADJEV010000003">
    <property type="protein sequence ID" value="MBK6973612.1"/>
    <property type="molecule type" value="Genomic_DNA"/>
</dbReference>
<sequence length="404" mass="44174">MRISLCLFAAALLPLSTVHAAQLTGRASLFGSAARAEPGDIGNTGSGDRTLTSDQQSLRLMLDDAQDKVEWSLHVKTARQHLRGIPPAAGHSSDLFRYHPWAGDWVDKTGTDSSTRVGYELDRAVYKRRFGQIAASLGRQPIDWGSGRFWQPMNVFGAFAPTDLDTDFKPGIDTAVVDWFPSAFSSLTAVYALSPRNDQTIDDSAAIRYRRQVGERSEMALLAGRVIGNDVAGASFETDWAGLGWRIEGVRYKLEQPRENSVFWIAGVDYQVGNGTSVIAEWYENSRGAADEPSLAAMQSDRLVASGLQPQLGRRVLGLSAEKDITPLVHGSYKLFLSPLTSANGRTNTSLLHQLSVVYSVSNESDLLLSLLYASGKGLNAQGQPRSEFGHQPASVTLRLRYYF</sequence>
<gene>
    <name evidence="2" type="ORF">IPH26_11935</name>
</gene>
<feature type="signal peptide" evidence="1">
    <location>
        <begin position="1"/>
        <end position="20"/>
    </location>
</feature>
<evidence type="ECO:0000313" key="3">
    <source>
        <dbReference type="Proteomes" id="UP000807785"/>
    </source>
</evidence>
<comment type="caution">
    <text evidence="2">The sequence shown here is derived from an EMBL/GenBank/DDBJ whole genome shotgun (WGS) entry which is preliminary data.</text>
</comment>
<evidence type="ECO:0000256" key="1">
    <source>
        <dbReference type="SAM" id="SignalP"/>
    </source>
</evidence>
<dbReference type="AlphaFoldDB" id="A0A9D7HL04"/>
<dbReference type="Proteomes" id="UP000807785">
    <property type="component" value="Unassembled WGS sequence"/>
</dbReference>
<protein>
    <recommendedName>
        <fullName evidence="4">Alginate export domain-containing protein</fullName>
    </recommendedName>
</protein>
<evidence type="ECO:0008006" key="4">
    <source>
        <dbReference type="Google" id="ProtNLM"/>
    </source>
</evidence>
<reference evidence="2" key="1">
    <citation type="submission" date="2020-10" db="EMBL/GenBank/DDBJ databases">
        <title>Connecting structure to function with the recovery of over 1000 high-quality activated sludge metagenome-assembled genomes encoding full-length rRNA genes using long-read sequencing.</title>
        <authorList>
            <person name="Singleton C.M."/>
            <person name="Petriglieri F."/>
            <person name="Kristensen J.M."/>
            <person name="Kirkegaard R.H."/>
            <person name="Michaelsen T.Y."/>
            <person name="Andersen M.H."/>
            <person name="Karst S.M."/>
            <person name="Dueholm M.S."/>
            <person name="Nielsen P.H."/>
            <person name="Albertsen M."/>
        </authorList>
    </citation>
    <scope>NUCLEOTIDE SEQUENCE</scope>
    <source>
        <strain evidence="2">Bjer_18-Q3-R1-45_BAT3C.347</strain>
    </source>
</reference>
<evidence type="ECO:0000313" key="2">
    <source>
        <dbReference type="EMBL" id="MBK6973612.1"/>
    </source>
</evidence>
<accession>A0A9D7HL04</accession>